<dbReference type="Gene3D" id="3.40.50.1820">
    <property type="entry name" value="alpha/beta hydrolase"/>
    <property type="match status" value="1"/>
</dbReference>
<dbReference type="Pfam" id="PF12697">
    <property type="entry name" value="Abhydrolase_6"/>
    <property type="match status" value="1"/>
</dbReference>
<dbReference type="STRING" id="1891671.SAMN06295885_2863"/>
<dbReference type="InterPro" id="IPR029058">
    <property type="entry name" value="AB_hydrolase_fold"/>
</dbReference>
<proteinExistence type="predicted"/>
<dbReference type="EMBL" id="FXBM01000002">
    <property type="protein sequence ID" value="SMH46950.1"/>
    <property type="molecule type" value="Genomic_DNA"/>
</dbReference>
<evidence type="ECO:0000259" key="1">
    <source>
        <dbReference type="Pfam" id="PF12697"/>
    </source>
</evidence>
<organism evidence="2 3">
    <name type="scientific">Rathayibacter oskolensis</name>
    <dbReference type="NCBI Taxonomy" id="1891671"/>
    <lineage>
        <taxon>Bacteria</taxon>
        <taxon>Bacillati</taxon>
        <taxon>Actinomycetota</taxon>
        <taxon>Actinomycetes</taxon>
        <taxon>Micrococcales</taxon>
        <taxon>Microbacteriaceae</taxon>
        <taxon>Rathayibacter</taxon>
    </lineage>
</organism>
<dbReference type="InterPro" id="IPR050228">
    <property type="entry name" value="Carboxylesterase_BioH"/>
</dbReference>
<sequence length="286" mass="31258">MTTARPSTLTDTELAEIDRANASGRRPVLFVHGLWLLSSSWDRWRTFFEENGYTGLAPRWPDDPESVAEARRDPEVFAKKMVQQVTDHYLEAVARLERRPAVIGHSFGGLIALKLAGEGVAAATVAIDNAPFQGVLSVPLSSLKSAAPVVGNPAILSRAVSLTYEQFAFGWVNALDEAEGRALYEEFHVPASGVPLFQAVTANLNPFSETKVDSGNPDRGPLLIIGGEKDTTVPLAISRESHRRQSRNRGVTELVELPDRGHSLTIDHGWQEVAQTALSFLRRQAV</sequence>
<reference evidence="3" key="1">
    <citation type="submission" date="2017-04" db="EMBL/GenBank/DDBJ databases">
        <authorList>
            <person name="Varghese N."/>
            <person name="Submissions S."/>
        </authorList>
    </citation>
    <scope>NUCLEOTIDE SEQUENCE [LARGE SCALE GENOMIC DNA]</scope>
    <source>
        <strain evidence="3">VKM Ac-2121</strain>
    </source>
</reference>
<keyword evidence="3" id="KW-1185">Reference proteome</keyword>
<gene>
    <name evidence="2" type="ORF">SAMN06295885_2863</name>
</gene>
<dbReference type="SUPFAM" id="SSF53474">
    <property type="entry name" value="alpha/beta-Hydrolases"/>
    <property type="match status" value="1"/>
</dbReference>
<dbReference type="RefSeq" id="WP_085477195.1">
    <property type="nucleotide sequence ID" value="NZ_FXBM01000002.1"/>
</dbReference>
<dbReference type="PRINTS" id="PR00111">
    <property type="entry name" value="ABHYDROLASE"/>
</dbReference>
<dbReference type="GO" id="GO:0003824">
    <property type="term" value="F:catalytic activity"/>
    <property type="evidence" value="ECO:0007669"/>
    <property type="project" value="UniProtKB-ARBA"/>
</dbReference>
<dbReference type="Proteomes" id="UP000193711">
    <property type="component" value="Unassembled WGS sequence"/>
</dbReference>
<dbReference type="AlphaFoldDB" id="A0A1X7PA04"/>
<dbReference type="InterPro" id="IPR000073">
    <property type="entry name" value="AB_hydrolase_1"/>
</dbReference>
<name>A0A1X7PA04_9MICO</name>
<accession>A0A1X7PA04</accession>
<dbReference type="OrthoDB" id="3810256at2"/>
<dbReference type="PANTHER" id="PTHR43194:SF5">
    <property type="entry name" value="PIMELOYL-[ACYL-CARRIER PROTEIN] METHYL ESTER ESTERASE"/>
    <property type="match status" value="1"/>
</dbReference>
<evidence type="ECO:0000313" key="2">
    <source>
        <dbReference type="EMBL" id="SMH46950.1"/>
    </source>
</evidence>
<evidence type="ECO:0000313" key="3">
    <source>
        <dbReference type="Proteomes" id="UP000193711"/>
    </source>
</evidence>
<dbReference type="PANTHER" id="PTHR43194">
    <property type="entry name" value="HYDROLASE ALPHA/BETA FOLD FAMILY"/>
    <property type="match status" value="1"/>
</dbReference>
<protein>
    <submittedName>
        <fullName evidence="2">Pimeloyl-ACP methyl ester carboxylesterase</fullName>
    </submittedName>
</protein>
<feature type="domain" description="AB hydrolase-1" evidence="1">
    <location>
        <begin position="28"/>
        <end position="275"/>
    </location>
</feature>